<dbReference type="CDD" id="cd22707">
    <property type="entry name" value="FHA_KIF14"/>
    <property type="match status" value="1"/>
</dbReference>
<dbReference type="Gene3D" id="3.40.850.10">
    <property type="entry name" value="Kinesin motor domain"/>
    <property type="match status" value="1"/>
</dbReference>
<dbReference type="EMBL" id="CAWUFR010000125">
    <property type="protein sequence ID" value="CAK6968794.1"/>
    <property type="molecule type" value="Genomic_DNA"/>
</dbReference>
<comment type="caution">
    <text evidence="22">Lacks conserved residue(s) required for the propagation of feature annotation.</text>
</comment>
<dbReference type="SMART" id="SM00240">
    <property type="entry name" value="FHA"/>
    <property type="match status" value="1"/>
</dbReference>
<keyword evidence="6" id="KW-0963">Cytoplasm</keyword>
<dbReference type="InterPro" id="IPR046338">
    <property type="entry name" value="GAIN_dom_sf"/>
</dbReference>
<dbReference type="InterPro" id="IPR016186">
    <property type="entry name" value="C-type_lectin-like/link_sf"/>
</dbReference>
<comment type="similarity">
    <text evidence="21">Belongs to the TRAFAC class myosin-kinesin ATPase superfamily. Kinesin family.</text>
</comment>
<dbReference type="Proteomes" id="UP001314229">
    <property type="component" value="Unassembled WGS sequence"/>
</dbReference>
<dbReference type="Pfam" id="PF23313">
    <property type="entry name" value="4HB_KIF14"/>
    <property type="match status" value="1"/>
</dbReference>
<comment type="subcellular location">
    <subcellularLocation>
        <location evidence="3">Cytoplasm</location>
        <location evidence="3">Cytoskeleton</location>
        <location evidence="3">Spindle</location>
    </subcellularLocation>
    <subcellularLocation>
        <location evidence="2">Membrane</location>
        <topology evidence="2">Multi-pass membrane protein</topology>
    </subcellularLocation>
    <subcellularLocation>
        <location evidence="4">Midbody</location>
    </subcellularLocation>
    <subcellularLocation>
        <location evidence="1">Nucleus</location>
    </subcellularLocation>
</comment>
<keyword evidence="17" id="KW-0206">Cytoskeleton</keyword>
<dbReference type="Gene3D" id="1.20.1070.10">
    <property type="entry name" value="Rhodopsin 7-helix transmembrane proteins"/>
    <property type="match status" value="1"/>
</dbReference>
<dbReference type="Pfam" id="PF00354">
    <property type="entry name" value="Pentaxin"/>
    <property type="match status" value="1"/>
</dbReference>
<organism evidence="30 31">
    <name type="scientific">Scomber scombrus</name>
    <name type="common">Atlantic mackerel</name>
    <name type="synonym">Scomber vernalis</name>
    <dbReference type="NCBI Taxonomy" id="13677"/>
    <lineage>
        <taxon>Eukaryota</taxon>
        <taxon>Metazoa</taxon>
        <taxon>Chordata</taxon>
        <taxon>Craniata</taxon>
        <taxon>Vertebrata</taxon>
        <taxon>Euteleostomi</taxon>
        <taxon>Actinopterygii</taxon>
        <taxon>Neopterygii</taxon>
        <taxon>Teleostei</taxon>
        <taxon>Neoteleostei</taxon>
        <taxon>Acanthomorphata</taxon>
        <taxon>Pelagiaria</taxon>
        <taxon>Scombriformes</taxon>
        <taxon>Scombridae</taxon>
        <taxon>Scomber</taxon>
    </lineage>
</organism>
<keyword evidence="16 21" id="KW-0505">Motor protein</keyword>
<dbReference type="GO" id="GO:0043066">
    <property type="term" value="P:negative regulation of apoptotic process"/>
    <property type="evidence" value="ECO:0007669"/>
    <property type="project" value="UniProtKB-ARBA"/>
</dbReference>
<feature type="transmembrane region" description="Helical" evidence="25">
    <location>
        <begin position="2500"/>
        <end position="2524"/>
    </location>
</feature>
<evidence type="ECO:0000256" key="9">
    <source>
        <dbReference type="ARBA" id="ARBA00022701"/>
    </source>
</evidence>
<dbReference type="GO" id="GO:0016020">
    <property type="term" value="C:membrane"/>
    <property type="evidence" value="ECO:0007669"/>
    <property type="project" value="UniProtKB-SubCell"/>
</dbReference>
<evidence type="ECO:0000256" key="14">
    <source>
        <dbReference type="ARBA" id="ARBA00023136"/>
    </source>
</evidence>
<dbReference type="SUPFAM" id="SSF52540">
    <property type="entry name" value="P-loop containing nucleoside triphosphate hydrolases"/>
    <property type="match status" value="1"/>
</dbReference>
<gene>
    <name evidence="30" type="ORF">FSCOSCO3_A001009</name>
</gene>
<evidence type="ECO:0000256" key="8">
    <source>
        <dbReference type="ARBA" id="ARBA00022692"/>
    </source>
</evidence>
<dbReference type="InterPro" id="IPR001752">
    <property type="entry name" value="Kinesin_motor_dom"/>
</dbReference>
<dbReference type="GO" id="GO:0007018">
    <property type="term" value="P:microtubule-based movement"/>
    <property type="evidence" value="ECO:0007669"/>
    <property type="project" value="InterPro"/>
</dbReference>
<dbReference type="FunFam" id="2.60.200.20:FF:000020">
    <property type="entry name" value="Kinesin family member 14"/>
    <property type="match status" value="1"/>
</dbReference>
<keyword evidence="13 23" id="KW-0175">Coiled coil</keyword>
<dbReference type="SUPFAM" id="SSF56436">
    <property type="entry name" value="C-type lectin-like"/>
    <property type="match status" value="1"/>
</dbReference>
<dbReference type="Pfam" id="PF16183">
    <property type="entry name" value="Kinesin_assoc"/>
    <property type="match status" value="1"/>
</dbReference>
<evidence type="ECO:0000256" key="16">
    <source>
        <dbReference type="ARBA" id="ARBA00023175"/>
    </source>
</evidence>
<dbReference type="InterPro" id="IPR017981">
    <property type="entry name" value="GPCR_2-like_7TM"/>
</dbReference>
<dbReference type="InterPro" id="IPR032405">
    <property type="entry name" value="Kinesin_assoc"/>
</dbReference>
<dbReference type="GO" id="GO:0004930">
    <property type="term" value="F:G protein-coupled receptor activity"/>
    <property type="evidence" value="ECO:0007669"/>
    <property type="project" value="InterPro"/>
</dbReference>
<accession>A0AAV1PE61</accession>
<protein>
    <recommendedName>
        <fullName evidence="20">Kinesin-like protein KIF14</fullName>
    </recommendedName>
</protein>
<feature type="compositionally biased region" description="Basic and acidic residues" evidence="24">
    <location>
        <begin position="27"/>
        <end position="38"/>
    </location>
</feature>
<dbReference type="GO" id="GO:0005634">
    <property type="term" value="C:nucleus"/>
    <property type="evidence" value="ECO:0007669"/>
    <property type="project" value="UniProtKB-SubCell"/>
</dbReference>
<dbReference type="InterPro" id="IPR008984">
    <property type="entry name" value="SMAD_FHA_dom_sf"/>
</dbReference>
<dbReference type="InterPro" id="IPR000832">
    <property type="entry name" value="GPCR_2_secretin-like"/>
</dbReference>
<evidence type="ECO:0000256" key="20">
    <source>
        <dbReference type="ARBA" id="ARBA00073220"/>
    </source>
</evidence>
<dbReference type="GO" id="GO:0005819">
    <property type="term" value="C:spindle"/>
    <property type="evidence" value="ECO:0007669"/>
    <property type="project" value="UniProtKB-SubCell"/>
</dbReference>
<keyword evidence="9" id="KW-0493">Microtubule</keyword>
<dbReference type="PRINTS" id="PR00380">
    <property type="entry name" value="KINESINHEAVY"/>
</dbReference>
<dbReference type="PROSITE" id="PS51828">
    <property type="entry name" value="PTX_2"/>
    <property type="match status" value="1"/>
</dbReference>
<evidence type="ECO:0000256" key="10">
    <source>
        <dbReference type="ARBA" id="ARBA00022741"/>
    </source>
</evidence>
<evidence type="ECO:0000259" key="29">
    <source>
        <dbReference type="PROSITE" id="PS51828"/>
    </source>
</evidence>
<evidence type="ECO:0000256" key="18">
    <source>
        <dbReference type="ARBA" id="ARBA00023242"/>
    </source>
</evidence>
<keyword evidence="12 25" id="KW-1133">Transmembrane helix</keyword>
<dbReference type="CDD" id="cd00037">
    <property type="entry name" value="CLECT"/>
    <property type="match status" value="1"/>
</dbReference>
<comment type="similarity">
    <text evidence="5">Belongs to the G-protein coupled receptor 2 family. Adhesion G-protein coupled receptor (ADGR) subfamily.</text>
</comment>
<evidence type="ECO:0000259" key="28">
    <source>
        <dbReference type="PROSITE" id="PS50261"/>
    </source>
</evidence>
<dbReference type="PANTHER" id="PTHR47117:SF7">
    <property type="entry name" value="KINESIN-LIKE PROTEIN KIF14"/>
    <property type="match status" value="1"/>
</dbReference>
<evidence type="ECO:0000256" key="25">
    <source>
        <dbReference type="SAM" id="Phobius"/>
    </source>
</evidence>
<dbReference type="Gene3D" id="2.60.220.50">
    <property type="match status" value="1"/>
</dbReference>
<keyword evidence="15" id="KW-1015">Disulfide bond</keyword>
<dbReference type="InterPro" id="IPR000253">
    <property type="entry name" value="FHA_dom"/>
</dbReference>
<dbReference type="CDD" id="cd01365">
    <property type="entry name" value="KISc_KIF1A_KIF1B"/>
    <property type="match status" value="1"/>
</dbReference>
<evidence type="ECO:0000313" key="31">
    <source>
        <dbReference type="Proteomes" id="UP001314229"/>
    </source>
</evidence>
<dbReference type="SUPFAM" id="SSF49899">
    <property type="entry name" value="Concanavalin A-like lectins/glucanases"/>
    <property type="match status" value="1"/>
</dbReference>
<feature type="binding site" evidence="21">
    <location>
        <begin position="422"/>
        <end position="429"/>
    </location>
    <ligand>
        <name>ATP</name>
        <dbReference type="ChEBI" id="CHEBI:30616"/>
    </ligand>
</feature>
<evidence type="ECO:0000256" key="11">
    <source>
        <dbReference type="ARBA" id="ARBA00022840"/>
    </source>
</evidence>
<dbReference type="PROSITE" id="PS00411">
    <property type="entry name" value="KINESIN_MOTOR_1"/>
    <property type="match status" value="1"/>
</dbReference>
<comment type="subunit">
    <text evidence="19">Directly interacts with PRC1 within a complex also containing KIF4A, KIF20A and KIF23; targets to the central spindle. Directly interacts with CIT depending on the activation state of the kinase (stronger interaction with the kinase-dead form); targets to the midbody. Interacts with ARRB2; the interaction is detected in the nucleus upon OR1D2 stimulation. Interacts with AKT1; the interaction is detected in the plasma membrane upon INS stimulation and promotes AKT1 phosphorylation. Interacts with SVIL; at midbody during cytokinesis. Interacts with RADIL (via PDZ domain); recruits RADIL to the microtubule network restricting RADIL from interaction with activated RAP1A.</text>
</comment>
<dbReference type="InterPro" id="IPR000203">
    <property type="entry name" value="GPS"/>
</dbReference>
<feature type="compositionally biased region" description="Low complexity" evidence="24">
    <location>
        <begin position="2628"/>
        <end position="2642"/>
    </location>
</feature>
<evidence type="ECO:0000256" key="1">
    <source>
        <dbReference type="ARBA" id="ARBA00004123"/>
    </source>
</evidence>
<evidence type="ECO:0000259" key="26">
    <source>
        <dbReference type="PROSITE" id="PS50067"/>
    </source>
</evidence>
<keyword evidence="10 21" id="KW-0547">Nucleotide-binding</keyword>
<dbReference type="Pfam" id="PF00498">
    <property type="entry name" value="FHA"/>
    <property type="match status" value="1"/>
</dbReference>
<feature type="transmembrane region" description="Helical" evidence="25">
    <location>
        <begin position="2396"/>
        <end position="2414"/>
    </location>
</feature>
<dbReference type="SUPFAM" id="SSF49879">
    <property type="entry name" value="SMAD/FHA domain"/>
    <property type="match status" value="1"/>
</dbReference>
<dbReference type="Gene3D" id="3.10.100.10">
    <property type="entry name" value="Mannose-Binding Protein A, subunit A"/>
    <property type="match status" value="1"/>
</dbReference>
<feature type="transmembrane region" description="Helical" evidence="25">
    <location>
        <begin position="2426"/>
        <end position="2450"/>
    </location>
</feature>
<dbReference type="InterPro" id="IPR019821">
    <property type="entry name" value="Kinesin_motor_CS"/>
</dbReference>
<feature type="transmembrane region" description="Helical" evidence="25">
    <location>
        <begin position="2462"/>
        <end position="2480"/>
    </location>
</feature>
<name>A0AAV1PE61_SCOSC</name>
<dbReference type="SMART" id="SM00129">
    <property type="entry name" value="KISc"/>
    <property type="match status" value="1"/>
</dbReference>
<dbReference type="InterPro" id="IPR056523">
    <property type="entry name" value="4HB_KIF14"/>
</dbReference>
<keyword evidence="11 21" id="KW-0067">ATP-binding</keyword>
<evidence type="ECO:0000256" key="13">
    <source>
        <dbReference type="ARBA" id="ARBA00023054"/>
    </source>
</evidence>
<evidence type="ECO:0000256" key="17">
    <source>
        <dbReference type="ARBA" id="ARBA00023212"/>
    </source>
</evidence>
<dbReference type="PROSITE" id="PS50221">
    <property type="entry name" value="GAIN_B"/>
    <property type="match status" value="1"/>
</dbReference>
<keyword evidence="31" id="KW-1185">Reference proteome</keyword>
<keyword evidence="14 25" id="KW-0472">Membrane</keyword>
<feature type="compositionally biased region" description="Basic residues" evidence="24">
    <location>
        <begin position="83"/>
        <end position="96"/>
    </location>
</feature>
<dbReference type="SMART" id="SM00303">
    <property type="entry name" value="GPS"/>
    <property type="match status" value="1"/>
</dbReference>
<proteinExistence type="inferred from homology"/>
<feature type="compositionally biased region" description="Polar residues" evidence="24">
    <location>
        <begin position="194"/>
        <end position="203"/>
    </location>
</feature>
<keyword evidence="7" id="KW-0597">Phosphoprotein</keyword>
<dbReference type="InterPro" id="IPR057244">
    <property type="entry name" value="GAIN_B"/>
</dbReference>
<feature type="coiled-coil region" evidence="23">
    <location>
        <begin position="904"/>
        <end position="1047"/>
    </location>
</feature>
<evidence type="ECO:0000256" key="19">
    <source>
        <dbReference type="ARBA" id="ARBA00064520"/>
    </source>
</evidence>
<feature type="domain" description="GAIN-B" evidence="27">
    <location>
        <begin position="2178"/>
        <end position="2348"/>
    </location>
</feature>
<dbReference type="GO" id="GO:0005524">
    <property type="term" value="F:ATP binding"/>
    <property type="evidence" value="ECO:0007669"/>
    <property type="project" value="UniProtKB-UniRule"/>
</dbReference>
<dbReference type="GO" id="GO:0003777">
    <property type="term" value="F:microtubule motor activity"/>
    <property type="evidence" value="ECO:0007669"/>
    <property type="project" value="InterPro"/>
</dbReference>
<evidence type="ECO:0000256" key="4">
    <source>
        <dbReference type="ARBA" id="ARBA00004214"/>
    </source>
</evidence>
<feature type="compositionally biased region" description="Polar residues" evidence="24">
    <location>
        <begin position="277"/>
        <end position="292"/>
    </location>
</feature>
<reference evidence="30 31" key="1">
    <citation type="submission" date="2024-01" db="EMBL/GenBank/DDBJ databases">
        <authorList>
            <person name="Alioto T."/>
            <person name="Alioto T."/>
            <person name="Gomez Garrido J."/>
        </authorList>
    </citation>
    <scope>NUCLEOTIDE SEQUENCE [LARGE SCALE GENOMIC DNA]</scope>
</reference>
<dbReference type="PROSITE" id="PS50261">
    <property type="entry name" value="G_PROTEIN_RECEP_F2_4"/>
    <property type="match status" value="1"/>
</dbReference>
<dbReference type="Gene3D" id="2.60.200.20">
    <property type="match status" value="1"/>
</dbReference>
<dbReference type="InterPro" id="IPR001759">
    <property type="entry name" value="PTX_dom"/>
</dbReference>
<dbReference type="Pfam" id="PF00002">
    <property type="entry name" value="7tm_2"/>
    <property type="match status" value="1"/>
</dbReference>
<keyword evidence="8 25" id="KW-0812">Transmembrane</keyword>
<evidence type="ECO:0000256" key="15">
    <source>
        <dbReference type="ARBA" id="ARBA00023157"/>
    </source>
</evidence>
<feature type="transmembrane region" description="Helical" evidence="25">
    <location>
        <begin position="2557"/>
        <end position="2575"/>
    </location>
</feature>
<dbReference type="InterPro" id="IPR036961">
    <property type="entry name" value="Kinesin_motor_dom_sf"/>
</dbReference>
<feature type="region of interest" description="Disordered" evidence="24">
    <location>
        <begin position="19"/>
        <end position="59"/>
    </location>
</feature>
<dbReference type="PROSITE" id="PS50067">
    <property type="entry name" value="KINESIN_MOTOR_2"/>
    <property type="match status" value="1"/>
</dbReference>
<feature type="domain" description="Kinesin motor" evidence="26">
    <location>
        <begin position="333"/>
        <end position="677"/>
    </location>
</feature>
<dbReference type="SMART" id="SM00159">
    <property type="entry name" value="PTX"/>
    <property type="match status" value="1"/>
</dbReference>
<dbReference type="GO" id="GO:0008017">
    <property type="term" value="F:microtubule binding"/>
    <property type="evidence" value="ECO:0007669"/>
    <property type="project" value="InterPro"/>
</dbReference>
<feature type="transmembrane region" description="Helical" evidence="25">
    <location>
        <begin position="2581"/>
        <end position="2603"/>
    </location>
</feature>
<evidence type="ECO:0000256" key="7">
    <source>
        <dbReference type="ARBA" id="ARBA00022553"/>
    </source>
</evidence>
<dbReference type="GO" id="GO:0007166">
    <property type="term" value="P:cell surface receptor signaling pathway"/>
    <property type="evidence" value="ECO:0007669"/>
    <property type="project" value="InterPro"/>
</dbReference>
<dbReference type="Pfam" id="PF01825">
    <property type="entry name" value="GPS"/>
    <property type="match status" value="1"/>
</dbReference>
<keyword evidence="18" id="KW-0539">Nucleus</keyword>
<evidence type="ECO:0000256" key="12">
    <source>
        <dbReference type="ARBA" id="ARBA00022989"/>
    </source>
</evidence>
<feature type="compositionally biased region" description="Basic and acidic residues" evidence="24">
    <location>
        <begin position="219"/>
        <end position="233"/>
    </location>
</feature>
<dbReference type="PANTHER" id="PTHR47117">
    <property type="entry name" value="STAR-RELATED LIPID TRANSFER PROTEIN 9"/>
    <property type="match status" value="1"/>
</dbReference>
<dbReference type="FunFam" id="1.20.1070.10:FF:000252">
    <property type="entry name" value="Adhesion G protein-coupled receptor D2"/>
    <property type="match status" value="1"/>
</dbReference>
<sequence length="2744" mass="304862">MSLFSVQARKHTAYYDHLMSTSTAKTPGRERSSGRRAAESTLGMSGITSCEDSRSCDKSRQVNRTYVISALSKSGSGQLTPYRGHRLTLQRRSRRKTGADTTEKTMGESSQDSSSSTPAPEKRLTLQRRTRAPSMDKGAQVQRGVSGADTHPPPKILGEPNGRKPGLFRSTSVRETASKIKVRETPSSSSASSTGRQLEDQAQTFKTPTKKTPFQRIATKRDVFERMAGKEAPKPVAVKSASLERSKSRVQQLAEDTKPVPAPRFSKASAGVHRPNATLQVRKTSTALSSNLKHLKRDVTRSSTPAPDPPEQSLSRPSEALRQHDSFKMENSAVTVAVRVRPFNAREKAEKASQVIFMNGQETVVQHPDSKQSYSFTYDYSLCSVDESDPAFASQQTVYETLAKPLLLRAFEGFNTCLFAYGQTGSGKSYTMMGFGEQSGVIPRFCQELFSRLASMENEEVKCHVEMSYFEVYNEKIHDLLVTRDEPNQRRMPLRVREHPVHGPYVEELSANVVSSYRDIQGWLVLGNKQRATAATGMNDKSSRSHSVFTLVMTQTKTEFVEGEEHDHSITSRINLVDLAGSERCNSAQTSGDRLREGASINKSLLTLGKVISALSEQALTRKKVFIPYRESILTWLLKESLGGNSKTAMIATLSPAGSNVEESLSTLRYAQQARTIINIAKVNEDTSAKLIRELKAEVEKLRSAQASSLGIEPERVRLFQQEITALRSKLCQQEREMLEANRAWRDKLEKAEILKREETKELQKAGVTFKVDNRLPNLVNLNEDPQLSEMLLYMIKEGRTTVGKLKCDSIHDIQLTGALIADQHCIIINIQDTVSIIPMENAKTFVNGNLIFQSIVLHHGDRVILGGDHYFRFNHPAEVQSGKRASCWTGAGDGHKDFEFAKNELVAAQRAQLEAEIEEAHVKAKEEMMQGIQMAKEVAQKELHDQKALYEEKIRALEKDLNKENERKRLHELDQQRVANQMAELKVAKQELEQEVDTTKKRLRLHMEAQVMEEHRVCQARIVEALEAEKRKISKELEDMQNRRAERENYTPRNVSPQWDAMKLSLMIEEANKISAKLKKNTVFSRHESSDGENLEQGGVLQVRVQNTKLGITTFWSLDKFQNNMAAMRELEQGDSTSKDDDVFYGPDDEWEQDISASSASTSSFSRRRSRSLLKSKRISGRLYEIRVHPIQSLHNSSSQSAVLMGVAKPPSTHSSTTDSALPGICKELIGQSVARLRGCSGTEESLADRLASDLHLVYMAVQTISDLYDSLDDDSQENVFVCNLVAQTHLIKATAAIESAVFVMTQWLAIAKPSSGLLYTVAEELKSQVKKMGGFFQLLIQGCESEITSMVTEARRKSGQCLNAALLALGHLVAVTGMPLNVMELGAQATGKPSVVMSHHSCLLKGTNKGVRSLVEEDLTISREMLRDAQLAYPRNPVLQCLKSKTLDLARALQNYMHCHITERDIDLEEVEEGEEDASASNLQKLRTTATKLFQLNQAIKELHSSLSTSLRGKDRDSNLSSSRELISSSAKAVDELITGLSNEGAVTLSLQLPCLQTVMAARDELHSALQSLSSSWSQQVAVESRSSATSDKSTEDELLTKESVASHSAVRNRVVSKIVYSFPSGVMRWLLFPNLGLLVFFQSCISAFTLETRTLTYDESYYEYVPDELQWYNASKLCKQRVGALANVSTPAEKQNLTSFLKSLNISQPVWIARKVMTHPKSSSETFILEFTGRSDRKNARLLHKFPSMGSVTVCTRLRFDQNCFGISTIFSYSIQSYINEFQLRANLIQGKPVQLALLVHGIHGAYQEAFDHDGSWHSVCVSWSQNRGRWALFIDGHETSWSVGLHSSDSIGPDGLFIIGQEQDTFGGSFKKDESFSGSITELHIWDRVLNRSEIYTMEKECSPISSGLVFKWGVETMEIESSLTNLTNEIPCQGNSSVSTNGFLDSFLDGNSLHNQTFSLKLIHSPQSDKDCSIFDPVIGSWDLAKCDSFRGAVCQFKKELTDVFSLPRTPFFSRLSKDPLTKPVMEQLSVNVSWDRNLSLLQHLTQAVLHTLEAGIPNLLTSSDVLYLSQMIEVDLTALASSQSAGADAAEAMVSIATNYLKVASLMLEPHMATQWMGLTEDGVSVGPFTIVKSIDNLTETLADIMPAERRGYTLSTKNIDVYMMRQKLSEESCSQLFKPSAVSSHTSSRGGQDELLIPDTELQRIHSLGYEEVMFIHTHYSHLSEIVSGTQEPPQGHQEKVKRTLPGHLASAVISATIRDVSKAQTIPLAVQYTLSSSHVVEYSQRVTPVCAFWNFSLMQSHANSWSSDGCRVTFAGSGVTSCLCNHTTNFAVLMNYLESKWTPEEELILTKLTFIGSGASLCALVVTLMLFTVLDIPKSDRTSIHKNLFIALICAQVILLCSGSAIHNKVACTLVAALLHLFFMAAFSWMLVEGLLLWSKVVAVNLSEDRHMKYYYLIGWGLPVLIVTITLASASGKYSADGYCWLSVQNGVIWGFAGPVIFIIMVNVMVLTRVVVITISTAKRRSIMLAMGTSPVEQAYEQIRAAVKAVLVLLPILGLTWLCGVLVPFSIVMAYIFILLNSLQGLFIFLIYGVYNTEVRSTVNRIKERRKALNFSNCASSRPSSSVTSSRPVSFPLTTPSQEEEATPTFHHSNTPGQGKEEDGTRGQLSIPCDPERLENPLSQPTHLQRKEPPPSEVDALPTGCSLHVPMDLELTASCFPRSHAPQKSYGLVYVD</sequence>
<dbReference type="GO" id="GO:0030496">
    <property type="term" value="C:midbody"/>
    <property type="evidence" value="ECO:0007669"/>
    <property type="project" value="UniProtKB-SubCell"/>
</dbReference>
<dbReference type="FunFam" id="3.40.850.10:FF:000042">
    <property type="entry name" value="Kinesin family member 14"/>
    <property type="match status" value="1"/>
</dbReference>
<dbReference type="Pfam" id="PF00225">
    <property type="entry name" value="Kinesin"/>
    <property type="match status" value="1"/>
</dbReference>
<feature type="compositionally biased region" description="Low complexity" evidence="24">
    <location>
        <begin position="204"/>
        <end position="214"/>
    </location>
</feature>
<feature type="region of interest" description="Disordered" evidence="24">
    <location>
        <begin position="74"/>
        <end position="319"/>
    </location>
</feature>
<evidence type="ECO:0000256" key="24">
    <source>
        <dbReference type="SAM" id="MobiDB-lite"/>
    </source>
</evidence>
<evidence type="ECO:0000256" key="3">
    <source>
        <dbReference type="ARBA" id="ARBA00004186"/>
    </source>
</evidence>
<dbReference type="GO" id="GO:0005874">
    <property type="term" value="C:microtubule"/>
    <property type="evidence" value="ECO:0007669"/>
    <property type="project" value="UniProtKB-KW"/>
</dbReference>
<feature type="domain" description="Pentraxin (PTX)" evidence="29">
    <location>
        <begin position="1728"/>
        <end position="1937"/>
    </location>
</feature>
<dbReference type="InterPro" id="IPR027417">
    <property type="entry name" value="P-loop_NTPase"/>
</dbReference>
<evidence type="ECO:0000259" key="27">
    <source>
        <dbReference type="PROSITE" id="PS50221"/>
    </source>
</evidence>
<dbReference type="InterPro" id="IPR013320">
    <property type="entry name" value="ConA-like_dom_sf"/>
</dbReference>
<feature type="compositionally biased region" description="Basic and acidic residues" evidence="24">
    <location>
        <begin position="97"/>
        <end position="106"/>
    </location>
</feature>
<evidence type="ECO:0000256" key="23">
    <source>
        <dbReference type="SAM" id="Coils"/>
    </source>
</evidence>
<evidence type="ECO:0000256" key="22">
    <source>
        <dbReference type="PROSITE-ProRule" id="PRU01172"/>
    </source>
</evidence>
<dbReference type="Gene3D" id="2.60.120.200">
    <property type="match status" value="1"/>
</dbReference>
<feature type="transmembrane region" description="Helical" evidence="25">
    <location>
        <begin position="2360"/>
        <end position="2384"/>
    </location>
</feature>
<dbReference type="InterPro" id="IPR016187">
    <property type="entry name" value="CTDL_fold"/>
</dbReference>
<evidence type="ECO:0000313" key="30">
    <source>
        <dbReference type="EMBL" id="CAK6968794.1"/>
    </source>
</evidence>
<feature type="domain" description="G-protein coupled receptors family 2 profile 2" evidence="28">
    <location>
        <begin position="2357"/>
        <end position="2604"/>
    </location>
</feature>
<evidence type="ECO:0000256" key="21">
    <source>
        <dbReference type="PROSITE-ProRule" id="PRU00283"/>
    </source>
</evidence>
<evidence type="ECO:0000256" key="2">
    <source>
        <dbReference type="ARBA" id="ARBA00004141"/>
    </source>
</evidence>
<comment type="caution">
    <text evidence="30">The sequence shown here is derived from an EMBL/GenBank/DDBJ whole genome shotgun (WGS) entry which is preliminary data.</text>
</comment>
<evidence type="ECO:0000256" key="5">
    <source>
        <dbReference type="ARBA" id="ARBA00007343"/>
    </source>
</evidence>
<feature type="region of interest" description="Disordered" evidence="24">
    <location>
        <begin position="2625"/>
        <end position="2708"/>
    </location>
</feature>
<evidence type="ECO:0000256" key="6">
    <source>
        <dbReference type="ARBA" id="ARBA00022490"/>
    </source>
</evidence>